<dbReference type="Proteomes" id="UP000253083">
    <property type="component" value="Unassembled WGS sequence"/>
</dbReference>
<comment type="caution">
    <text evidence="2">The sequence shown here is derived from an EMBL/GenBank/DDBJ whole genome shotgun (WGS) entry which is preliminary data.</text>
</comment>
<dbReference type="OrthoDB" id="5525900at2"/>
<proteinExistence type="predicted"/>
<accession>A0A395JE78</accession>
<keyword evidence="1" id="KW-0812">Transmembrane</keyword>
<dbReference type="AlphaFoldDB" id="A0A395JE78"/>
<feature type="transmembrane region" description="Helical" evidence="1">
    <location>
        <begin position="7"/>
        <end position="29"/>
    </location>
</feature>
<dbReference type="InParanoid" id="A0A395JE78"/>
<dbReference type="EMBL" id="QNRT01000021">
    <property type="protein sequence ID" value="RBP44838.1"/>
    <property type="molecule type" value="Genomic_DNA"/>
</dbReference>
<keyword evidence="3" id="KW-1185">Reference proteome</keyword>
<sequence>MKVWKKIAISFGILVVGVPLAIAGLFIYATSDMCGNEVYTEVMSPNKERKVVVFQRDCGATTGFSTQVSIIESDDELENEGGNIYIIKGHPKDVSPQVRWVSNKELRIERSLNGSEYKAESSWGILNNVKVTYGAGGS</sequence>
<organism evidence="2 3">
    <name type="scientific">Arenicella xantha</name>
    <dbReference type="NCBI Taxonomy" id="644221"/>
    <lineage>
        <taxon>Bacteria</taxon>
        <taxon>Pseudomonadati</taxon>
        <taxon>Pseudomonadota</taxon>
        <taxon>Gammaproteobacteria</taxon>
        <taxon>Arenicellales</taxon>
        <taxon>Arenicellaceae</taxon>
        <taxon>Arenicella</taxon>
    </lineage>
</organism>
<keyword evidence="1" id="KW-1133">Transmembrane helix</keyword>
<dbReference type="RefSeq" id="WP_113956071.1">
    <property type="nucleotide sequence ID" value="NZ_QNRT01000021.1"/>
</dbReference>
<evidence type="ECO:0000256" key="1">
    <source>
        <dbReference type="SAM" id="Phobius"/>
    </source>
</evidence>
<reference evidence="2 3" key="1">
    <citation type="submission" date="2018-06" db="EMBL/GenBank/DDBJ databases">
        <title>Genomic Encyclopedia of Type Strains, Phase IV (KMG-IV): sequencing the most valuable type-strain genomes for metagenomic binning, comparative biology and taxonomic classification.</title>
        <authorList>
            <person name="Goeker M."/>
        </authorList>
    </citation>
    <scope>NUCLEOTIDE SEQUENCE [LARGE SCALE GENOMIC DNA]</scope>
    <source>
        <strain evidence="2 3">DSM 24032</strain>
    </source>
</reference>
<evidence type="ECO:0000313" key="3">
    <source>
        <dbReference type="Proteomes" id="UP000253083"/>
    </source>
</evidence>
<name>A0A395JE78_9GAMM</name>
<keyword evidence="1" id="KW-0472">Membrane</keyword>
<protein>
    <submittedName>
        <fullName evidence="2">Uncharacterized protein</fullName>
    </submittedName>
</protein>
<evidence type="ECO:0000313" key="2">
    <source>
        <dbReference type="EMBL" id="RBP44838.1"/>
    </source>
</evidence>
<gene>
    <name evidence="2" type="ORF">DFR28_1213</name>
</gene>